<keyword evidence="1" id="KW-1133">Transmembrane helix</keyword>
<dbReference type="EMBL" id="FUZU01000001">
    <property type="protein sequence ID" value="SKC43960.1"/>
    <property type="molecule type" value="Genomic_DNA"/>
</dbReference>
<feature type="transmembrane region" description="Helical" evidence="1">
    <location>
        <begin position="46"/>
        <end position="65"/>
    </location>
</feature>
<keyword evidence="1" id="KW-0812">Transmembrane</keyword>
<gene>
    <name evidence="2" type="ORF">SAMN05660236_0526</name>
</gene>
<name>A0A1T5IXS5_9BACT</name>
<evidence type="ECO:0000256" key="1">
    <source>
        <dbReference type="SAM" id="Phobius"/>
    </source>
</evidence>
<reference evidence="2 3" key="1">
    <citation type="submission" date="2017-02" db="EMBL/GenBank/DDBJ databases">
        <authorList>
            <person name="Peterson S.W."/>
        </authorList>
    </citation>
    <scope>NUCLEOTIDE SEQUENCE [LARGE SCALE GENOMIC DNA]</scope>
    <source>
        <strain evidence="2 3">DSM 25262</strain>
    </source>
</reference>
<evidence type="ECO:0000313" key="3">
    <source>
        <dbReference type="Proteomes" id="UP000190961"/>
    </source>
</evidence>
<keyword evidence="1" id="KW-0472">Membrane</keyword>
<sequence length="74" mass="8292">MKTNLDGVKLKMFSLLKILSYLVISIILLFMAASQSGAVFSPKVHLCVYALSDAAIAFVVAWIFIRAERIFKRL</sequence>
<evidence type="ECO:0000313" key="2">
    <source>
        <dbReference type="EMBL" id="SKC43960.1"/>
    </source>
</evidence>
<dbReference type="STRING" id="688867.SAMN05660236_0526"/>
<organism evidence="2 3">
    <name type="scientific">Ohtaekwangia koreensis</name>
    <dbReference type="NCBI Taxonomy" id="688867"/>
    <lineage>
        <taxon>Bacteria</taxon>
        <taxon>Pseudomonadati</taxon>
        <taxon>Bacteroidota</taxon>
        <taxon>Cytophagia</taxon>
        <taxon>Cytophagales</taxon>
        <taxon>Fulvivirgaceae</taxon>
        <taxon>Ohtaekwangia</taxon>
    </lineage>
</organism>
<dbReference type="AlphaFoldDB" id="A0A1T5IXS5"/>
<feature type="transmembrane region" description="Helical" evidence="1">
    <location>
        <begin position="12"/>
        <end position="34"/>
    </location>
</feature>
<protein>
    <submittedName>
        <fullName evidence="2">Uncharacterized protein</fullName>
    </submittedName>
</protein>
<accession>A0A1T5IXS5</accession>
<proteinExistence type="predicted"/>
<dbReference type="Proteomes" id="UP000190961">
    <property type="component" value="Unassembled WGS sequence"/>
</dbReference>
<keyword evidence="3" id="KW-1185">Reference proteome</keyword>